<evidence type="ECO:0000256" key="1">
    <source>
        <dbReference type="SAM" id="MobiDB-lite"/>
    </source>
</evidence>
<accession>A0A4R8QXC2</accession>
<protein>
    <submittedName>
        <fullName evidence="2">Uncharacterized protein</fullName>
    </submittedName>
</protein>
<gene>
    <name evidence="2" type="ORF">C8035_v005387</name>
</gene>
<evidence type="ECO:0000313" key="3">
    <source>
        <dbReference type="Proteomes" id="UP000295083"/>
    </source>
</evidence>
<proteinExistence type="predicted"/>
<organism evidence="2 3">
    <name type="scientific">Colletotrichum spinosum</name>
    <dbReference type="NCBI Taxonomy" id="1347390"/>
    <lineage>
        <taxon>Eukaryota</taxon>
        <taxon>Fungi</taxon>
        <taxon>Dikarya</taxon>
        <taxon>Ascomycota</taxon>
        <taxon>Pezizomycotina</taxon>
        <taxon>Sordariomycetes</taxon>
        <taxon>Hypocreomycetidae</taxon>
        <taxon>Glomerellales</taxon>
        <taxon>Glomerellaceae</taxon>
        <taxon>Colletotrichum</taxon>
        <taxon>Colletotrichum orbiculare species complex</taxon>
    </lineage>
</organism>
<dbReference type="AlphaFoldDB" id="A0A4R8QXC2"/>
<name>A0A4R8QXC2_9PEZI</name>
<keyword evidence="3" id="KW-1185">Reference proteome</keyword>
<feature type="region of interest" description="Disordered" evidence="1">
    <location>
        <begin position="123"/>
        <end position="143"/>
    </location>
</feature>
<sequence>MPIDIPPSLASLDVTLQPHYLDPVELRDGRPTSPIGCHLSRPYAILNLRFAPEQGTISVSCMAIGSALSMPASTTAAVCAPSQSAPGVMTPPMVPTSPAQRPTIPVPPAPPSALSYSISRFVDSPASDGQSRPPALVAPTTSQVPGQAEMAAVARMRGILVDIGFPALK</sequence>
<evidence type="ECO:0000313" key="2">
    <source>
        <dbReference type="EMBL" id="TDZ39593.1"/>
    </source>
</evidence>
<comment type="caution">
    <text evidence="2">The sequence shown here is derived from an EMBL/GenBank/DDBJ whole genome shotgun (WGS) entry which is preliminary data.</text>
</comment>
<reference evidence="2 3" key="1">
    <citation type="submission" date="2018-11" db="EMBL/GenBank/DDBJ databases">
        <title>Genome sequence and assembly of Colletotrichum spinosum.</title>
        <authorList>
            <person name="Gan P."/>
            <person name="Shirasu K."/>
        </authorList>
    </citation>
    <scope>NUCLEOTIDE SEQUENCE [LARGE SCALE GENOMIC DNA]</scope>
    <source>
        <strain evidence="2 3">CBS 515.97</strain>
    </source>
</reference>
<dbReference type="Proteomes" id="UP000295083">
    <property type="component" value="Unassembled WGS sequence"/>
</dbReference>
<dbReference type="EMBL" id="QAPG01000009">
    <property type="protein sequence ID" value="TDZ39593.1"/>
    <property type="molecule type" value="Genomic_DNA"/>
</dbReference>